<dbReference type="KEGG" id="whj:H9Q79_03615"/>
<protein>
    <submittedName>
        <fullName evidence="1">Uncharacterized protein</fullName>
    </submittedName>
</protein>
<sequence>MVNTTQRILPYVRQYVIVSIYEVLEQDRVRYEKTDSSTIVSEIPVYGNKSIFSISVSEQANGTQLLVSMVRPHKYLSADGIQRAVTAVADRISQYLENETVLANALLRRSKLHESVCKA</sequence>
<organism evidence="1 2">
    <name type="scientific">Wansuia hejianensis</name>
    <dbReference type="NCBI Taxonomy" id="2763667"/>
    <lineage>
        <taxon>Bacteria</taxon>
        <taxon>Bacillati</taxon>
        <taxon>Bacillota</taxon>
        <taxon>Clostridia</taxon>
        <taxon>Lachnospirales</taxon>
        <taxon>Lachnospiraceae</taxon>
        <taxon>Wansuia</taxon>
    </lineage>
</organism>
<reference evidence="1 2" key="1">
    <citation type="submission" date="2020-08" db="EMBL/GenBank/DDBJ databases">
        <authorList>
            <person name="Liu C."/>
            <person name="Sun Q."/>
        </authorList>
    </citation>
    <scope>NUCLEOTIDE SEQUENCE [LARGE SCALE GENOMIC DNA]</scope>
    <source>
        <strain evidence="1 2">NSJ-29</strain>
    </source>
</reference>
<evidence type="ECO:0000313" key="1">
    <source>
        <dbReference type="EMBL" id="QNM10413.1"/>
    </source>
</evidence>
<keyword evidence="2" id="KW-1185">Reference proteome</keyword>
<name>A0A7G9GHY1_9FIRM</name>
<gene>
    <name evidence="1" type="ORF">H9Q79_03615</name>
</gene>
<dbReference type="Proteomes" id="UP000515860">
    <property type="component" value="Chromosome"/>
</dbReference>
<dbReference type="AlphaFoldDB" id="A0A7G9GHY1"/>
<dbReference type="EMBL" id="CP060635">
    <property type="protein sequence ID" value="QNM10413.1"/>
    <property type="molecule type" value="Genomic_DNA"/>
</dbReference>
<evidence type="ECO:0000313" key="2">
    <source>
        <dbReference type="Proteomes" id="UP000515860"/>
    </source>
</evidence>
<accession>A0A7G9GHY1</accession>
<proteinExistence type="predicted"/>